<evidence type="ECO:0008006" key="2">
    <source>
        <dbReference type="Google" id="ProtNLM"/>
    </source>
</evidence>
<name>A0A1W1BXH0_9ZZZZ</name>
<dbReference type="AlphaFoldDB" id="A0A1W1BXH0"/>
<dbReference type="SUPFAM" id="SSF53795">
    <property type="entry name" value="PEP carboxykinase-like"/>
    <property type="match status" value="1"/>
</dbReference>
<dbReference type="Gene3D" id="3.40.50.300">
    <property type="entry name" value="P-loop containing nucleotide triphosphate hydrolases"/>
    <property type="match status" value="1"/>
</dbReference>
<gene>
    <name evidence="1" type="ORF">MNB_SV-10-1409</name>
</gene>
<reference evidence="1" key="1">
    <citation type="submission" date="2016-10" db="EMBL/GenBank/DDBJ databases">
        <authorList>
            <person name="de Groot N.N."/>
        </authorList>
    </citation>
    <scope>NUCLEOTIDE SEQUENCE</scope>
</reference>
<evidence type="ECO:0000313" key="1">
    <source>
        <dbReference type="EMBL" id="SFV58226.1"/>
    </source>
</evidence>
<dbReference type="EMBL" id="FPHL01000016">
    <property type="protein sequence ID" value="SFV58226.1"/>
    <property type="molecule type" value="Genomic_DNA"/>
</dbReference>
<sequence length="300" mass="34719">MIHGHRFLFADETGLQQAYDALYGIETEHAPLITVSQTADSSFLTVFPERSEWLPLSGQEGRYLSPVPFDRIDADSPWALEIKNVLTLLWEPEKANISYLKATDYTPQRLRFWVFHTFFPMVLELGKIYRMLHVGAMEIAGRPILFSAPSFGGKSTLTDFFVRKGHPLYADDSLAIEKEGHHYIAWPSYPYHRPYRDPEVLGHPAENMAKTPKPVHALYLLEKSDSKAQVQITECRGIEKFQAFHYANFINFSFRKKERFDYFTEMAKHVPAYQISIPWDKERLPEVYEAIVKHTENGSI</sequence>
<proteinExistence type="predicted"/>
<protein>
    <recommendedName>
        <fullName evidence="2">Serine kinase of the HPr protein, regulates carbohydrate metabolism</fullName>
    </recommendedName>
</protein>
<organism evidence="1">
    <name type="scientific">hydrothermal vent metagenome</name>
    <dbReference type="NCBI Taxonomy" id="652676"/>
    <lineage>
        <taxon>unclassified sequences</taxon>
        <taxon>metagenomes</taxon>
        <taxon>ecological metagenomes</taxon>
    </lineage>
</organism>
<accession>A0A1W1BXH0</accession>
<dbReference type="InterPro" id="IPR027417">
    <property type="entry name" value="P-loop_NTPase"/>
</dbReference>